<name>A0ABR4BQN1_9HELO</name>
<feature type="region of interest" description="Disordered" evidence="1">
    <location>
        <begin position="152"/>
        <end position="189"/>
    </location>
</feature>
<comment type="caution">
    <text evidence="2">The sequence shown here is derived from an EMBL/GenBank/DDBJ whole genome shotgun (WGS) entry which is preliminary data.</text>
</comment>
<feature type="compositionally biased region" description="Basic and acidic residues" evidence="1">
    <location>
        <begin position="931"/>
        <end position="942"/>
    </location>
</feature>
<evidence type="ECO:0000313" key="2">
    <source>
        <dbReference type="EMBL" id="KAL2060022.1"/>
    </source>
</evidence>
<evidence type="ECO:0000313" key="3">
    <source>
        <dbReference type="Proteomes" id="UP001595075"/>
    </source>
</evidence>
<feature type="region of interest" description="Disordered" evidence="1">
    <location>
        <begin position="662"/>
        <end position="1069"/>
    </location>
</feature>
<feature type="compositionally biased region" description="Basic and acidic residues" evidence="1">
    <location>
        <begin position="662"/>
        <end position="807"/>
    </location>
</feature>
<proteinExistence type="predicted"/>
<dbReference type="Proteomes" id="UP001595075">
    <property type="component" value="Unassembled WGS sequence"/>
</dbReference>
<protein>
    <submittedName>
        <fullName evidence="2">Uncharacterized protein</fullName>
    </submittedName>
</protein>
<feature type="compositionally biased region" description="Polar residues" evidence="1">
    <location>
        <begin position="510"/>
        <end position="530"/>
    </location>
</feature>
<feature type="compositionally biased region" description="Low complexity" evidence="1">
    <location>
        <begin position="531"/>
        <end position="550"/>
    </location>
</feature>
<feature type="compositionally biased region" description="Polar residues" evidence="1">
    <location>
        <begin position="943"/>
        <end position="953"/>
    </location>
</feature>
<feature type="compositionally biased region" description="Polar residues" evidence="1">
    <location>
        <begin position="916"/>
        <end position="929"/>
    </location>
</feature>
<feature type="compositionally biased region" description="Polar residues" evidence="1">
    <location>
        <begin position="556"/>
        <end position="573"/>
    </location>
</feature>
<feature type="compositionally biased region" description="Polar residues" evidence="1">
    <location>
        <begin position="491"/>
        <end position="502"/>
    </location>
</feature>
<sequence length="1189" mass="133710">MSTWGSYFSLGKKKPAVDTTAATATATDPIQPKIETASKIPEKSEITKVDLSAFGIPSPVLADANTNTNADTTAIGDTLPKPLAIRKATDGFQRANSSAKKLYEIPVTVPKEVIPVIKDGLTGAGPPKAASSNASRVAKMFGYAANAYTAPPVTSQAETKRKPPPLSPLLLLPDKGTGGKGNGAGSTPPLSPLMAMVQAAAETKARKSPPLSPFLMLPEGGGGAGKFGAGAGRESPPSPLLLVPEGGKGGKFGAGAGMDPPLSPIMAMVQAAAEPKVMPVVDAVLKYKKDNKVVERKSKSKKDEVQDMLDFFASQLEAPVDVLALPSDKKMDTVKPTVEESRKKEKTVEPFVKAAPAFEERRKEEKITEPAVKAKPIVEERKREEKITEPVVKAKQNAMDMLDFFSSQLDSTDDMFALPEEKPKAVPKPARKAKQSSIDMLDFFSSQLDSADDMFALPGDKNLQNPKTVTEEPPQPQTVKPDNLSYDISPLNFSTQKSSSIPPVTRKDSGWSSQGSNTSQELKSIMSSPRSKIWSRQTSSTSSELSSVMSGRKDSLWSQQGSPMSSTRAMSIKNRTSLIEQDVVQIRGRILAYGEDDEQMKAEQKRRDTEHERIVELQEQAMMIIQEREEMEAERLRMLEEQLMFETEAARIQEEEESMRKFVENVERERILDAANQEKKRKRREEEEKARWEAEMAEQRRREEEEEAERRRIQAEEQKRREEEEAERRRVQAEEQKRREEDEEMERRRMQAQEQEKREAELAAKREAERAAREMDKERSRVADLERKKRLRLEEDRLAKEEADRLTAEMMKYQDQQEAERRYLQEEEERKRDIARQKKLDRQEYEEKEERKREAEEKRRLVAKEHQEQDERVRKAGEAAAKARAIEQEKFEMEQRRAAERKADRLFKEEQERSLFAQQNSRSYGQQQADPRYRQEGARRYQQDQAGRNQQQPAGRYQQDPAGQYQQDQAGRNQQQPAGQYQQEQAGRYQQEQAGRNQQQPAGRYQQEQAGPYQQRNAEATKAAGADRLANDYLSNLNIPGNPMLSPSIYGDENFQPEEEEREETKEEKLAKAEEKIRMAFAGLAEERSQPIPTAATVVIPRSNTVRDDRGPGGYGGFGMQPSANGRQDAGVSRYNTTGGGAVKMQQRREPQLPQMMPARMNTVAGRNGGLPTGPRAGGLPGGPRMARR</sequence>
<feature type="compositionally biased region" description="Low complexity" evidence="1">
    <location>
        <begin position="957"/>
        <end position="996"/>
    </location>
</feature>
<feature type="region of interest" description="Disordered" evidence="1">
    <location>
        <begin position="452"/>
        <end position="573"/>
    </location>
</feature>
<gene>
    <name evidence="2" type="ORF">VTL71DRAFT_9844</name>
</gene>
<feature type="compositionally biased region" description="Gly residues" evidence="1">
    <location>
        <begin position="1167"/>
        <end position="1182"/>
    </location>
</feature>
<reference evidence="2 3" key="1">
    <citation type="journal article" date="2024" name="Commun. Biol.">
        <title>Comparative genomic analysis of thermophilic fungi reveals convergent evolutionary adaptations and gene losses.</title>
        <authorList>
            <person name="Steindorff A.S."/>
            <person name="Aguilar-Pontes M.V."/>
            <person name="Robinson A.J."/>
            <person name="Andreopoulos B."/>
            <person name="LaButti K."/>
            <person name="Kuo A."/>
            <person name="Mondo S."/>
            <person name="Riley R."/>
            <person name="Otillar R."/>
            <person name="Haridas S."/>
            <person name="Lipzen A."/>
            <person name="Grimwood J."/>
            <person name="Schmutz J."/>
            <person name="Clum A."/>
            <person name="Reid I.D."/>
            <person name="Moisan M.C."/>
            <person name="Butler G."/>
            <person name="Nguyen T.T.M."/>
            <person name="Dewar K."/>
            <person name="Conant G."/>
            <person name="Drula E."/>
            <person name="Henrissat B."/>
            <person name="Hansel C."/>
            <person name="Singer S."/>
            <person name="Hutchinson M.I."/>
            <person name="de Vries R.P."/>
            <person name="Natvig D.O."/>
            <person name="Powell A.J."/>
            <person name="Tsang A."/>
            <person name="Grigoriev I.V."/>
        </authorList>
    </citation>
    <scope>NUCLEOTIDE SEQUENCE [LARGE SCALE GENOMIC DNA]</scope>
    <source>
        <strain evidence="2 3">CBS 494.80</strain>
    </source>
</reference>
<evidence type="ECO:0000256" key="1">
    <source>
        <dbReference type="SAM" id="MobiDB-lite"/>
    </source>
</evidence>
<accession>A0ABR4BQN1</accession>
<feature type="compositionally biased region" description="Basic and acidic residues" evidence="1">
    <location>
        <begin position="884"/>
        <end position="913"/>
    </location>
</feature>
<feature type="compositionally biased region" description="Basic and acidic residues" evidence="1">
    <location>
        <begin position="818"/>
        <end position="877"/>
    </location>
</feature>
<dbReference type="EMBL" id="JAZHXI010000024">
    <property type="protein sequence ID" value="KAL2060022.1"/>
    <property type="molecule type" value="Genomic_DNA"/>
</dbReference>
<feature type="compositionally biased region" description="Polar residues" evidence="1">
    <location>
        <begin position="997"/>
        <end position="1018"/>
    </location>
</feature>
<feature type="region of interest" description="Disordered" evidence="1">
    <location>
        <begin position="1095"/>
        <end position="1189"/>
    </location>
</feature>
<keyword evidence="3" id="KW-1185">Reference proteome</keyword>
<organism evidence="2 3">
    <name type="scientific">Oculimacula yallundae</name>
    <dbReference type="NCBI Taxonomy" id="86028"/>
    <lineage>
        <taxon>Eukaryota</taxon>
        <taxon>Fungi</taxon>
        <taxon>Dikarya</taxon>
        <taxon>Ascomycota</taxon>
        <taxon>Pezizomycotina</taxon>
        <taxon>Leotiomycetes</taxon>
        <taxon>Helotiales</taxon>
        <taxon>Ploettnerulaceae</taxon>
        <taxon>Oculimacula</taxon>
    </lineage>
</organism>
<feature type="region of interest" description="Disordered" evidence="1">
    <location>
        <begin position="1"/>
        <end position="24"/>
    </location>
</feature>